<proteinExistence type="predicted"/>
<gene>
    <name evidence="2" type="ORF">FHS28_000516</name>
</gene>
<evidence type="ECO:0000259" key="1">
    <source>
        <dbReference type="Pfam" id="PF23343"/>
    </source>
</evidence>
<organism evidence="2 3">
    <name type="scientific">Roseateles terrae</name>
    <dbReference type="NCBI Taxonomy" id="431060"/>
    <lineage>
        <taxon>Bacteria</taxon>
        <taxon>Pseudomonadati</taxon>
        <taxon>Pseudomonadota</taxon>
        <taxon>Betaproteobacteria</taxon>
        <taxon>Burkholderiales</taxon>
        <taxon>Sphaerotilaceae</taxon>
        <taxon>Roseateles</taxon>
    </lineage>
</organism>
<dbReference type="InterPro" id="IPR056906">
    <property type="entry name" value="ORF2/G2P_dom"/>
</dbReference>
<dbReference type="Pfam" id="PF23343">
    <property type="entry name" value="REP_ORF2-G2P"/>
    <property type="match status" value="1"/>
</dbReference>
<sequence length="286" mass="33211">MAVRLIDGWLYESKPSDEYELRLHHLGNGHREAVIQRQDVWEEIRPATRDELDMWAREREEGEEERREANRLRAARRAKTKVRRMVKVLGLDALLTLTYRANQTDLSLCKAHMKEFVRRMRRILPGFVYVGAFEQQRRGAWHVHMAIHALPRDLPWSGVKVKSFNVVRAVWRSVVGDLGGNIDQARRKRWSQQSCGKLAAYLSKYMLKAFEDGDDWSNRYSASAGVTLPKAQVVRFRSYALADLIALAYEEIAAGACECMSWLARWGDTFFLSTEESDPMKKPPRW</sequence>
<name>A0ABR6GM13_9BURK</name>
<evidence type="ECO:0000313" key="3">
    <source>
        <dbReference type="Proteomes" id="UP000574369"/>
    </source>
</evidence>
<comment type="caution">
    <text evidence="2">The sequence shown here is derived from an EMBL/GenBank/DDBJ whole genome shotgun (WGS) entry which is preliminary data.</text>
</comment>
<keyword evidence="3" id="KW-1185">Reference proteome</keyword>
<evidence type="ECO:0000313" key="2">
    <source>
        <dbReference type="EMBL" id="MBB3193151.1"/>
    </source>
</evidence>
<accession>A0ABR6GM13</accession>
<reference evidence="2 3" key="1">
    <citation type="submission" date="2020-08" db="EMBL/GenBank/DDBJ databases">
        <title>Genomic Encyclopedia of Type Strains, Phase III (KMG-III): the genomes of soil and plant-associated and newly described type strains.</title>
        <authorList>
            <person name="Whitman W."/>
        </authorList>
    </citation>
    <scope>NUCLEOTIDE SEQUENCE [LARGE SCALE GENOMIC DNA]</scope>
    <source>
        <strain evidence="2 3">CECT 7247</strain>
    </source>
</reference>
<feature type="domain" description="Replication-associated protein ORF2/G2P" evidence="1">
    <location>
        <begin position="93"/>
        <end position="209"/>
    </location>
</feature>
<protein>
    <recommendedName>
        <fullName evidence="1">Replication-associated protein ORF2/G2P domain-containing protein</fullName>
    </recommendedName>
</protein>
<dbReference type="Proteomes" id="UP000574369">
    <property type="component" value="Unassembled WGS sequence"/>
</dbReference>
<dbReference type="RefSeq" id="WP_088449223.1">
    <property type="nucleotide sequence ID" value="NZ_JACHXO010000001.1"/>
</dbReference>
<dbReference type="EMBL" id="JACHXO010000001">
    <property type="protein sequence ID" value="MBB3193151.1"/>
    <property type="molecule type" value="Genomic_DNA"/>
</dbReference>